<dbReference type="PANTHER" id="PTHR43757:SF2">
    <property type="entry name" value="AMINOMETHYLTRANSFERASE, MITOCHONDRIAL"/>
    <property type="match status" value="1"/>
</dbReference>
<dbReference type="Pfam" id="PF01571">
    <property type="entry name" value="GCV_T"/>
    <property type="match status" value="1"/>
</dbReference>
<dbReference type="InterPro" id="IPR036188">
    <property type="entry name" value="FAD/NAD-bd_sf"/>
</dbReference>
<accession>A0A160TT47</accession>
<evidence type="ECO:0000313" key="6">
    <source>
        <dbReference type="EMBL" id="CUS53954.1"/>
    </source>
</evidence>
<reference evidence="6" key="1">
    <citation type="submission" date="2015-10" db="EMBL/GenBank/DDBJ databases">
        <authorList>
            <person name="Gilbert D.G."/>
        </authorList>
    </citation>
    <scope>NUCLEOTIDE SEQUENCE</scope>
</reference>
<dbReference type="Gene3D" id="3.10.20.440">
    <property type="entry name" value="2Fe-2S iron-sulphur cluster binding domain, sarcosine oxidase, alpha subunit, N-terminal domain"/>
    <property type="match status" value="1"/>
</dbReference>
<dbReference type="PRINTS" id="PR00368">
    <property type="entry name" value="FADPNR"/>
</dbReference>
<dbReference type="Pfam" id="PF08669">
    <property type="entry name" value="GCV_T_C"/>
    <property type="match status" value="1"/>
</dbReference>
<feature type="domain" description="GCVT N-terminal" evidence="3">
    <location>
        <begin position="618"/>
        <end position="889"/>
    </location>
</feature>
<dbReference type="Pfam" id="PF12831">
    <property type="entry name" value="FAD_oxidored"/>
    <property type="match status" value="1"/>
</dbReference>
<feature type="domain" description="SoxA A3" evidence="5">
    <location>
        <begin position="519"/>
        <end position="603"/>
    </location>
</feature>
<dbReference type="NCBIfam" id="TIGR01372">
    <property type="entry name" value="soxA"/>
    <property type="match status" value="1"/>
</dbReference>
<dbReference type="InterPro" id="IPR042204">
    <property type="entry name" value="2Fe-2S-bd_N"/>
</dbReference>
<keyword evidence="2 6" id="KW-0560">Oxidoreductase</keyword>
<dbReference type="InterPro" id="IPR028896">
    <property type="entry name" value="GcvT/YgfZ/DmdA"/>
</dbReference>
<dbReference type="EMBL" id="CZRL01000099">
    <property type="protein sequence ID" value="CUS53954.1"/>
    <property type="molecule type" value="Genomic_DNA"/>
</dbReference>
<dbReference type="GO" id="GO:0008115">
    <property type="term" value="F:sarcosine oxidase activity"/>
    <property type="evidence" value="ECO:0007669"/>
    <property type="project" value="UniProtKB-EC"/>
</dbReference>
<dbReference type="GO" id="GO:0046653">
    <property type="term" value="P:tetrahydrofolate metabolic process"/>
    <property type="evidence" value="ECO:0007669"/>
    <property type="project" value="InterPro"/>
</dbReference>
<comment type="similarity">
    <text evidence="1">Belongs to the GcvT family.</text>
</comment>
<sequence>MSSQRLPSGGRINRGRPLEFFFNGRRYEGFEGDTLASGLLANGIRLFGRSFKYHRPRGLFGSGSEEPNAIVQLGEGASTIPNLKATQVELFDGLSARTVVGWPSLEIDLYAINNRIGRLLPAGFYYKTFMRPRFLWDWYEGRIRHAAGLGFAPTEPDSARYDKRNAHCDVLVVGAGPTGLMAALVAGRSGARVIVADEQAEMGGDLLSSTQHVSGACPWMFLDNLVKELSLMDNVMLLPRSTVSGYYDYNFLVINQRRTDHQAGIGDIVSRERNWRVRARQVVLATGAIERGLVFADNDRPGIMLSSAVRTYINRYAVRPGGTGAVFTNNDSAYQTAVEMHGAGMEVKGVIDVRQRPSQERLLQMDALDIPVYSGHGVGGTRSSRQGLRAVELCRLSADGRDVLTQKGSLDCQVLAISGGWNPAIHLHCQSGGRPKYDDDQACFVPDKSVQSERSAGSALGIFQLGNCLSDGIDAGVHAVRETGYACAHIDIPYASDRTGSAIEPMWNVPDGVLPGRGGKKFVDYQNDTTAADIALAAREGYRSIEHVKRYTALGFGTDQGKTGNINGLAILAEHLGQSIPATGTTTFRPNYTPVTFGAIAGRELGTVFFDPVRKTPMHDWHVAHGAVFEDVGQWKRPWYYPKSGETMESAVRRECLATRKSIGLLDASTLGKIEVRGRDSAEFLNRIYTNAWSKLEINRCRYGLMLGEDGMVMDDGVSSRLGDNHYYMTTTTGGAAHVLGWLERWHQTEWPELEVFFTSVTDRWAVASIAGPNSRSLLDRLCSDIDLSAGAFPFMSLREGSVAGISARLFRISFSGELAFEINVSADDGVALWELLMEAGGEYGITPYGTETMHVLRAEKGYVIVGQDTDGSVTPADLGMDWIVSKTKDFIGKRSLVRSDMLRDNRKQLVGLVTEQPETVLPEGTQLVNEPSTDYPVPMTGHVTSSYYSSTLGHSIALALIKGGHTRMGASVYAPTLDGQCIKAIISSPVFYDPENKLHKT</sequence>
<dbReference type="PIRSF" id="PIRSF037980">
    <property type="entry name" value="SoxA"/>
    <property type="match status" value="1"/>
</dbReference>
<evidence type="ECO:0000256" key="1">
    <source>
        <dbReference type="ARBA" id="ARBA00008609"/>
    </source>
</evidence>
<dbReference type="InterPro" id="IPR006277">
    <property type="entry name" value="Sarcosine_oxidase_asu"/>
</dbReference>
<dbReference type="PRINTS" id="PR00411">
    <property type="entry name" value="PNDRDTASEI"/>
</dbReference>
<evidence type="ECO:0000259" key="3">
    <source>
        <dbReference type="Pfam" id="PF01571"/>
    </source>
</evidence>
<dbReference type="Gene3D" id="3.50.50.60">
    <property type="entry name" value="FAD/NAD(P)-binding domain"/>
    <property type="match status" value="1"/>
</dbReference>
<dbReference type="InterPro" id="IPR029043">
    <property type="entry name" value="GcvT/YgfZ_C"/>
</dbReference>
<dbReference type="InterPro" id="IPR006222">
    <property type="entry name" value="GCVT_N"/>
</dbReference>
<gene>
    <name evidence="6" type="ORF">MGWOODY_XGa24</name>
</gene>
<dbReference type="PANTHER" id="PTHR43757">
    <property type="entry name" value="AMINOMETHYLTRANSFERASE"/>
    <property type="match status" value="1"/>
</dbReference>
<dbReference type="Gene3D" id="3.30.1360.120">
    <property type="entry name" value="Probable tRNA modification gtpase trme, domain 1"/>
    <property type="match status" value="1"/>
</dbReference>
<organism evidence="6">
    <name type="scientific">hydrothermal vent metagenome</name>
    <dbReference type="NCBI Taxonomy" id="652676"/>
    <lineage>
        <taxon>unclassified sequences</taxon>
        <taxon>metagenomes</taxon>
        <taxon>ecological metagenomes</taxon>
    </lineage>
</organism>
<dbReference type="InterPro" id="IPR013977">
    <property type="entry name" value="GcvT_C"/>
</dbReference>
<protein>
    <submittedName>
        <fullName evidence="6">Sarcosine oxidase alpha subunit</fullName>
        <ecNumber evidence="6">1.5.3.1</ecNumber>
    </submittedName>
</protein>
<dbReference type="EC" id="1.5.3.1" evidence="6"/>
<dbReference type="AlphaFoldDB" id="A0A160TT47"/>
<dbReference type="Pfam" id="PF13510">
    <property type="entry name" value="Fer2_4"/>
    <property type="match status" value="1"/>
</dbReference>
<dbReference type="InterPro" id="IPR041117">
    <property type="entry name" value="SoxA_A3"/>
</dbReference>
<dbReference type="SUPFAM" id="SSF101790">
    <property type="entry name" value="Aminomethyltransferase beta-barrel domain"/>
    <property type="match status" value="1"/>
</dbReference>
<dbReference type="SUPFAM" id="SSF51905">
    <property type="entry name" value="FAD/NAD(P)-binding domain"/>
    <property type="match status" value="1"/>
</dbReference>
<evidence type="ECO:0000259" key="5">
    <source>
        <dbReference type="Pfam" id="PF17806"/>
    </source>
</evidence>
<dbReference type="SUPFAM" id="SSF103025">
    <property type="entry name" value="Folate-binding domain"/>
    <property type="match status" value="1"/>
</dbReference>
<dbReference type="InterPro" id="IPR041854">
    <property type="entry name" value="BFD-like_2Fe2S-bd_dom_sf"/>
</dbReference>
<name>A0A160TT47_9ZZZZ</name>
<dbReference type="InterPro" id="IPR027266">
    <property type="entry name" value="TrmE/GcvT-like"/>
</dbReference>
<evidence type="ECO:0000259" key="4">
    <source>
        <dbReference type="Pfam" id="PF08669"/>
    </source>
</evidence>
<dbReference type="Pfam" id="PF17806">
    <property type="entry name" value="SO_alpha_A3"/>
    <property type="match status" value="1"/>
</dbReference>
<proteinExistence type="inferred from homology"/>
<feature type="domain" description="Aminomethyltransferase C-terminal" evidence="4">
    <location>
        <begin position="908"/>
        <end position="994"/>
    </location>
</feature>
<dbReference type="Gene3D" id="1.10.10.1100">
    <property type="entry name" value="BFD-like [2Fe-2S]-binding domain"/>
    <property type="match status" value="1"/>
</dbReference>
<evidence type="ECO:0000256" key="2">
    <source>
        <dbReference type="ARBA" id="ARBA00023002"/>
    </source>
</evidence>